<dbReference type="SFLD" id="SFLDS00029">
    <property type="entry name" value="Radical_SAM"/>
    <property type="match status" value="1"/>
</dbReference>
<protein>
    <submittedName>
        <fullName evidence="12">YjjW family glycine radical enzyme activase</fullName>
    </submittedName>
</protein>
<dbReference type="PROSITE" id="PS51379">
    <property type="entry name" value="4FE4S_FER_2"/>
    <property type="match status" value="2"/>
</dbReference>
<feature type="domain" description="Radical SAM core" evidence="11">
    <location>
        <begin position="16"/>
        <end position="275"/>
    </location>
</feature>
<dbReference type="SUPFAM" id="SSF102114">
    <property type="entry name" value="Radical SAM enzymes"/>
    <property type="match status" value="1"/>
</dbReference>
<evidence type="ECO:0000259" key="11">
    <source>
        <dbReference type="PROSITE" id="PS51918"/>
    </source>
</evidence>
<keyword evidence="4" id="KW-0949">S-adenosyl-L-methionine</keyword>
<evidence type="ECO:0000259" key="10">
    <source>
        <dbReference type="PROSITE" id="PS51379"/>
    </source>
</evidence>
<feature type="domain" description="4Fe-4S ferredoxin-type" evidence="10">
    <location>
        <begin position="67"/>
        <end position="95"/>
    </location>
</feature>
<dbReference type="InterPro" id="IPR012839">
    <property type="entry name" value="Organic_radical_activase"/>
</dbReference>
<sequence>MSAHVPVNNIIPFSLVDGPGARTSIFVQGCNIHCAYCHNPETQRLCVGCGTCVKACPTNALSIVAGAVEWDPDKCVKCDTCINVCPNHSSPRIKYLTAEDVFEQVSGYAPFIRGITCSGGECMLYPDFMYELFQKCKAAGIGTLIDSNGTIDFANYTDLLKVADGVMLDVKSWDDDWFCKLTGTDGKMVRKNLAYLSEHNKLEEVRVIVTEGWNDPEDAVRGIADTLGERVSSTRIRLMRFRVFGVKGPMATAPSPSDERMDAIEALAHELCFGKVVVS</sequence>
<name>A0A9D1HYD6_9ACTN</name>
<dbReference type="InterPro" id="IPR023912">
    <property type="entry name" value="YjjW_bact"/>
</dbReference>
<dbReference type="CDD" id="cd01335">
    <property type="entry name" value="Radical_SAM"/>
    <property type="match status" value="1"/>
</dbReference>
<dbReference type="InterPro" id="IPR001989">
    <property type="entry name" value="Radical_activat_CS"/>
</dbReference>
<dbReference type="GO" id="GO:0046872">
    <property type="term" value="F:metal ion binding"/>
    <property type="evidence" value="ECO:0007669"/>
    <property type="project" value="UniProtKB-KW"/>
</dbReference>
<evidence type="ECO:0000313" key="13">
    <source>
        <dbReference type="Proteomes" id="UP000824078"/>
    </source>
</evidence>
<dbReference type="Pfam" id="PF04055">
    <property type="entry name" value="Radical_SAM"/>
    <property type="match status" value="1"/>
</dbReference>
<evidence type="ECO:0000256" key="5">
    <source>
        <dbReference type="ARBA" id="ARBA00022723"/>
    </source>
</evidence>
<dbReference type="Proteomes" id="UP000824078">
    <property type="component" value="Unassembled WGS sequence"/>
</dbReference>
<dbReference type="PANTHER" id="PTHR30352">
    <property type="entry name" value="PYRUVATE FORMATE-LYASE-ACTIVATING ENZYME"/>
    <property type="match status" value="1"/>
</dbReference>
<reference evidence="12" key="1">
    <citation type="submission" date="2020-10" db="EMBL/GenBank/DDBJ databases">
        <authorList>
            <person name="Gilroy R."/>
        </authorList>
    </citation>
    <scope>NUCLEOTIDE SEQUENCE</scope>
    <source>
        <strain evidence="12">ChiHjej12B11-29160</strain>
    </source>
</reference>
<evidence type="ECO:0000256" key="2">
    <source>
        <dbReference type="ARBA" id="ARBA00009777"/>
    </source>
</evidence>
<dbReference type="PIRSF" id="PIRSF000371">
    <property type="entry name" value="PFL_act_enz"/>
    <property type="match status" value="1"/>
</dbReference>
<dbReference type="SFLD" id="SFLDF00392">
    <property type="entry name" value="YjjI_activase"/>
    <property type="match status" value="1"/>
</dbReference>
<evidence type="ECO:0000256" key="1">
    <source>
        <dbReference type="ARBA" id="ARBA00001966"/>
    </source>
</evidence>
<dbReference type="PANTHER" id="PTHR30352:SF13">
    <property type="entry name" value="GLYCYL-RADICAL ENZYME ACTIVATING ENZYME YJJW-RELATED"/>
    <property type="match status" value="1"/>
</dbReference>
<dbReference type="Pfam" id="PF00037">
    <property type="entry name" value="Fer4"/>
    <property type="match status" value="2"/>
</dbReference>
<evidence type="ECO:0000256" key="7">
    <source>
        <dbReference type="ARBA" id="ARBA00023004"/>
    </source>
</evidence>
<dbReference type="AlphaFoldDB" id="A0A9D1HYD6"/>
<comment type="caution">
    <text evidence="12">The sequence shown here is derived from an EMBL/GenBank/DDBJ whole genome shotgun (WGS) entry which is preliminary data.</text>
</comment>
<evidence type="ECO:0000256" key="3">
    <source>
        <dbReference type="ARBA" id="ARBA00022485"/>
    </source>
</evidence>
<dbReference type="InterPro" id="IPR013785">
    <property type="entry name" value="Aldolase_TIM"/>
</dbReference>
<organism evidence="12 13">
    <name type="scientific">Candidatus Coprovicinus avistercoris</name>
    <dbReference type="NCBI Taxonomy" id="2840754"/>
    <lineage>
        <taxon>Bacteria</taxon>
        <taxon>Bacillati</taxon>
        <taxon>Actinomycetota</taxon>
        <taxon>Coriobacteriia</taxon>
        <taxon>Coriobacteriales</taxon>
        <taxon>Coriobacteriaceae</taxon>
        <taxon>Coriobacteriaceae incertae sedis</taxon>
        <taxon>Candidatus Coprovicinus</taxon>
    </lineage>
</organism>
<keyword evidence="6" id="KW-0560">Oxidoreductase</keyword>
<keyword evidence="7" id="KW-0408">Iron</keyword>
<keyword evidence="3" id="KW-0004">4Fe-4S</keyword>
<dbReference type="PROSITE" id="PS00198">
    <property type="entry name" value="4FE4S_FER_1"/>
    <property type="match status" value="2"/>
</dbReference>
<dbReference type="SUPFAM" id="SSF54862">
    <property type="entry name" value="4Fe-4S ferredoxins"/>
    <property type="match status" value="1"/>
</dbReference>
<feature type="domain" description="4Fe-4S ferredoxin-type" evidence="10">
    <location>
        <begin position="34"/>
        <end position="66"/>
    </location>
</feature>
<proteinExistence type="inferred from homology"/>
<dbReference type="SFLD" id="SFLDG01066">
    <property type="entry name" value="organic_radical-activating_enz"/>
    <property type="match status" value="1"/>
</dbReference>
<dbReference type="EMBL" id="DVMQ01000018">
    <property type="protein sequence ID" value="HIU24557.1"/>
    <property type="molecule type" value="Genomic_DNA"/>
</dbReference>
<evidence type="ECO:0000256" key="8">
    <source>
        <dbReference type="ARBA" id="ARBA00023014"/>
    </source>
</evidence>
<dbReference type="GO" id="GO:0051539">
    <property type="term" value="F:4 iron, 4 sulfur cluster binding"/>
    <property type="evidence" value="ECO:0007669"/>
    <property type="project" value="UniProtKB-KW"/>
</dbReference>
<gene>
    <name evidence="12" type="primary">yjjW</name>
    <name evidence="12" type="ORF">IAD17_06505</name>
</gene>
<reference evidence="12" key="2">
    <citation type="journal article" date="2021" name="PeerJ">
        <title>Extensive microbial diversity within the chicken gut microbiome revealed by metagenomics and culture.</title>
        <authorList>
            <person name="Gilroy R."/>
            <person name="Ravi A."/>
            <person name="Getino M."/>
            <person name="Pursley I."/>
            <person name="Horton D.L."/>
            <person name="Alikhan N.F."/>
            <person name="Baker D."/>
            <person name="Gharbi K."/>
            <person name="Hall N."/>
            <person name="Watson M."/>
            <person name="Adriaenssens E.M."/>
            <person name="Foster-Nyarko E."/>
            <person name="Jarju S."/>
            <person name="Secka A."/>
            <person name="Antonio M."/>
            <person name="Oren A."/>
            <person name="Chaudhuri R.R."/>
            <person name="La Ragione R."/>
            <person name="Hildebrand F."/>
            <person name="Pallen M.J."/>
        </authorList>
    </citation>
    <scope>NUCLEOTIDE SEQUENCE</scope>
    <source>
        <strain evidence="12">ChiHjej12B11-29160</strain>
    </source>
</reference>
<dbReference type="SFLD" id="SFLDG01118">
    <property type="entry name" value="activating_enzymes__group_2"/>
    <property type="match status" value="1"/>
</dbReference>
<dbReference type="InterPro" id="IPR017896">
    <property type="entry name" value="4Fe4S_Fe-S-bd"/>
</dbReference>
<dbReference type="GO" id="GO:0016491">
    <property type="term" value="F:oxidoreductase activity"/>
    <property type="evidence" value="ECO:0007669"/>
    <property type="project" value="UniProtKB-KW"/>
</dbReference>
<comment type="cofactor">
    <cofactor evidence="1">
        <name>[4Fe-4S] cluster</name>
        <dbReference type="ChEBI" id="CHEBI:49883"/>
    </cofactor>
</comment>
<dbReference type="InterPro" id="IPR017900">
    <property type="entry name" value="4Fe4S_Fe_S_CS"/>
</dbReference>
<dbReference type="InterPro" id="IPR058240">
    <property type="entry name" value="rSAM_sf"/>
</dbReference>
<dbReference type="NCBIfam" id="TIGR04041">
    <property type="entry name" value="activase_YjjW"/>
    <property type="match status" value="1"/>
</dbReference>
<dbReference type="PROSITE" id="PS51918">
    <property type="entry name" value="RADICAL_SAM"/>
    <property type="match status" value="1"/>
</dbReference>
<evidence type="ECO:0000256" key="4">
    <source>
        <dbReference type="ARBA" id="ARBA00022691"/>
    </source>
</evidence>
<comment type="similarity">
    <text evidence="2">Belongs to the organic radical-activating enzymes family.</text>
</comment>
<dbReference type="InterPro" id="IPR034457">
    <property type="entry name" value="Organic_radical-activating"/>
</dbReference>
<comment type="catalytic activity">
    <reaction evidence="9">
        <text>glycyl-[protein] + reduced [flavodoxin] + S-adenosyl-L-methionine = glycin-2-yl radical-[protein] + semiquinone [flavodoxin] + 5'-deoxyadenosine + L-methionine + H(+)</text>
        <dbReference type="Rhea" id="RHEA:61976"/>
        <dbReference type="Rhea" id="RHEA-COMP:10622"/>
        <dbReference type="Rhea" id="RHEA-COMP:14480"/>
        <dbReference type="Rhea" id="RHEA-COMP:15993"/>
        <dbReference type="Rhea" id="RHEA-COMP:15994"/>
        <dbReference type="ChEBI" id="CHEBI:15378"/>
        <dbReference type="ChEBI" id="CHEBI:17319"/>
        <dbReference type="ChEBI" id="CHEBI:29947"/>
        <dbReference type="ChEBI" id="CHEBI:32722"/>
        <dbReference type="ChEBI" id="CHEBI:57618"/>
        <dbReference type="ChEBI" id="CHEBI:57844"/>
        <dbReference type="ChEBI" id="CHEBI:59789"/>
        <dbReference type="ChEBI" id="CHEBI:140311"/>
    </reaction>
</comment>
<dbReference type="PROSITE" id="PS01087">
    <property type="entry name" value="RADICAL_ACTIVATING"/>
    <property type="match status" value="1"/>
</dbReference>
<evidence type="ECO:0000313" key="12">
    <source>
        <dbReference type="EMBL" id="HIU24557.1"/>
    </source>
</evidence>
<dbReference type="Gene3D" id="3.30.70.20">
    <property type="match status" value="1"/>
</dbReference>
<dbReference type="InterPro" id="IPR007197">
    <property type="entry name" value="rSAM"/>
</dbReference>
<keyword evidence="8" id="KW-0411">Iron-sulfur</keyword>
<keyword evidence="5" id="KW-0479">Metal-binding</keyword>
<evidence type="ECO:0000256" key="6">
    <source>
        <dbReference type="ARBA" id="ARBA00023002"/>
    </source>
</evidence>
<accession>A0A9D1HYD6</accession>
<dbReference type="InterPro" id="IPR040074">
    <property type="entry name" value="BssD/PflA/YjjW"/>
</dbReference>
<evidence type="ECO:0000256" key="9">
    <source>
        <dbReference type="ARBA" id="ARBA00047365"/>
    </source>
</evidence>
<dbReference type="Gene3D" id="3.20.20.70">
    <property type="entry name" value="Aldolase class I"/>
    <property type="match status" value="1"/>
</dbReference>